<evidence type="ECO:0000313" key="3">
    <source>
        <dbReference type="EMBL" id="MBD3326666.1"/>
    </source>
</evidence>
<accession>A0A9D5JZJ3</accession>
<dbReference type="GO" id="GO:0016491">
    <property type="term" value="F:oxidoreductase activity"/>
    <property type="evidence" value="ECO:0007669"/>
    <property type="project" value="InterPro"/>
</dbReference>
<dbReference type="SUPFAM" id="SSF52343">
    <property type="entry name" value="Ferredoxin reductase-like, C-terminal NADP-linked domain"/>
    <property type="match status" value="1"/>
</dbReference>
<organism evidence="3 4">
    <name type="scientific">candidate division KSB3 bacterium</name>
    <dbReference type="NCBI Taxonomy" id="2044937"/>
    <lineage>
        <taxon>Bacteria</taxon>
        <taxon>candidate division KSB3</taxon>
    </lineage>
</organism>
<dbReference type="PANTHER" id="PTHR43513:SF1">
    <property type="entry name" value="ANAEROBIC SULFITE REDUCTASE SUBUNIT B"/>
    <property type="match status" value="1"/>
</dbReference>
<feature type="binding site" evidence="1">
    <location>
        <position position="257"/>
    </location>
    <ligand>
        <name>[2Fe-2S] cluster</name>
        <dbReference type="ChEBI" id="CHEBI:190135"/>
    </ligand>
</feature>
<dbReference type="InterPro" id="IPR019480">
    <property type="entry name" value="Dihydroorotate_DH_Fe-S-bd"/>
</dbReference>
<dbReference type="GO" id="GO:0050660">
    <property type="term" value="F:flavin adenine dinucleotide binding"/>
    <property type="evidence" value="ECO:0007669"/>
    <property type="project" value="InterPro"/>
</dbReference>
<dbReference type="InterPro" id="IPR017938">
    <property type="entry name" value="Riboflavin_synthase-like_b-brl"/>
</dbReference>
<reference evidence="3" key="1">
    <citation type="submission" date="2019-11" db="EMBL/GenBank/DDBJ databases">
        <title>Microbial mats filling the niche in hypersaline microbial mats.</title>
        <authorList>
            <person name="Wong H.L."/>
            <person name="Macleod F.I."/>
            <person name="White R.A. III"/>
            <person name="Burns B.P."/>
        </authorList>
    </citation>
    <scope>NUCLEOTIDE SEQUENCE</scope>
    <source>
        <strain evidence="3">Rbin_158</strain>
    </source>
</reference>
<dbReference type="GO" id="GO:0051537">
    <property type="term" value="F:2 iron, 2 sulfur cluster binding"/>
    <property type="evidence" value="ECO:0007669"/>
    <property type="project" value="UniProtKB-KW"/>
</dbReference>
<proteinExistence type="predicted"/>
<dbReference type="Gene3D" id="2.40.30.10">
    <property type="entry name" value="Translation factors"/>
    <property type="match status" value="1"/>
</dbReference>
<sequence length="286" mass="31886">MSAHLTLQTKEEQLYVPEKARIIEAEQFTATEKFFRLELLSGKSLGHDPGQFVQVSILGIGEAPISISSPPGLDNTFEMCVRAVGNVTNKLHTLQKGDHVFIRGPFGHGFDQEIMDRMNGKHLLFIGGGIGYVPLRSLINKVVKESVNYHKVSILFGCKHPSERLYVTELAELSQMGGKIEFLETVDRSDNGWQGNVGVITTLIPKVDFDPANTIAVIVGPPVMYKFVLISLMDRQVPKDQIYMSLERRMKCGVGKCGHCQMEGIYVCQEGPVFNYAEVQDNREVL</sequence>
<feature type="binding site" evidence="1">
    <location>
        <position position="260"/>
    </location>
    <ligand>
        <name>[2Fe-2S] cluster</name>
        <dbReference type="ChEBI" id="CHEBI:190135"/>
    </ligand>
</feature>
<evidence type="ECO:0000313" key="4">
    <source>
        <dbReference type="Proteomes" id="UP000649604"/>
    </source>
</evidence>
<dbReference type="PIRSF" id="PIRSF006816">
    <property type="entry name" value="Cyc3_hyd_g"/>
    <property type="match status" value="1"/>
</dbReference>
<feature type="binding site" evidence="1">
    <location>
        <position position="252"/>
    </location>
    <ligand>
        <name>[2Fe-2S] cluster</name>
        <dbReference type="ChEBI" id="CHEBI:190135"/>
    </ligand>
</feature>
<dbReference type="InterPro" id="IPR039261">
    <property type="entry name" value="FNR_nucleotide-bd"/>
</dbReference>
<keyword evidence="1" id="KW-0411">Iron-sulfur</keyword>
<dbReference type="InterPro" id="IPR001433">
    <property type="entry name" value="OxRdtase_FAD/NAD-bd"/>
</dbReference>
<keyword evidence="1" id="KW-0408">Iron</keyword>
<name>A0A9D5JZJ3_9BACT</name>
<dbReference type="Pfam" id="PF10418">
    <property type="entry name" value="DHODB_Fe-S_bind"/>
    <property type="match status" value="1"/>
</dbReference>
<dbReference type="PROSITE" id="PS51384">
    <property type="entry name" value="FAD_FR"/>
    <property type="match status" value="1"/>
</dbReference>
<keyword evidence="1" id="KW-0001">2Fe-2S</keyword>
<evidence type="ECO:0000256" key="1">
    <source>
        <dbReference type="PIRSR" id="PIRSR006816-2"/>
    </source>
</evidence>
<dbReference type="Gene3D" id="3.40.50.80">
    <property type="entry name" value="Nucleotide-binding domain of ferredoxin-NADP reductase (FNR) module"/>
    <property type="match status" value="1"/>
</dbReference>
<comment type="cofactor">
    <cofactor evidence="1">
        <name>[2Fe-2S] cluster</name>
        <dbReference type="ChEBI" id="CHEBI:190135"/>
    </cofactor>
    <text evidence="1">Binds 1 [2Fe-2S] cluster per subunit.</text>
</comment>
<dbReference type="InterPro" id="IPR008333">
    <property type="entry name" value="Cbr1-like_FAD-bd_dom"/>
</dbReference>
<gene>
    <name evidence="3" type="ORF">GF339_18930</name>
</gene>
<dbReference type="Proteomes" id="UP000649604">
    <property type="component" value="Unassembled WGS sequence"/>
</dbReference>
<dbReference type="CDD" id="cd06221">
    <property type="entry name" value="sulfite_reductase_like"/>
    <property type="match status" value="1"/>
</dbReference>
<dbReference type="InterPro" id="IPR050353">
    <property type="entry name" value="PyrK_electron_transfer"/>
</dbReference>
<dbReference type="GO" id="GO:0006221">
    <property type="term" value="P:pyrimidine nucleotide biosynthetic process"/>
    <property type="evidence" value="ECO:0007669"/>
    <property type="project" value="InterPro"/>
</dbReference>
<protein>
    <submittedName>
        <fullName evidence="3">Oxidoreductase</fullName>
    </submittedName>
</protein>
<feature type="domain" description="FAD-binding FR-type" evidence="2">
    <location>
        <begin position="15"/>
        <end position="112"/>
    </location>
</feature>
<dbReference type="EMBL" id="WJJP01000615">
    <property type="protein sequence ID" value="MBD3326666.1"/>
    <property type="molecule type" value="Genomic_DNA"/>
</dbReference>
<dbReference type="AlphaFoldDB" id="A0A9D5JZJ3"/>
<dbReference type="SUPFAM" id="SSF63380">
    <property type="entry name" value="Riboflavin synthase domain-like"/>
    <property type="match status" value="1"/>
</dbReference>
<dbReference type="GO" id="GO:0046872">
    <property type="term" value="F:metal ion binding"/>
    <property type="evidence" value="ECO:0007669"/>
    <property type="project" value="UniProtKB-KW"/>
</dbReference>
<dbReference type="Pfam" id="PF00175">
    <property type="entry name" value="NAD_binding_1"/>
    <property type="match status" value="1"/>
</dbReference>
<dbReference type="PANTHER" id="PTHR43513">
    <property type="entry name" value="DIHYDROOROTATE DEHYDROGENASE B (NAD(+)), ELECTRON TRANSFER SUBUNIT"/>
    <property type="match status" value="1"/>
</dbReference>
<comment type="caution">
    <text evidence="3">The sequence shown here is derived from an EMBL/GenBank/DDBJ whole genome shotgun (WGS) entry which is preliminary data.</text>
</comment>
<dbReference type="InterPro" id="IPR012165">
    <property type="entry name" value="Cyt_c3_hydrogenase_gsu"/>
</dbReference>
<evidence type="ECO:0000259" key="2">
    <source>
        <dbReference type="PROSITE" id="PS51384"/>
    </source>
</evidence>
<feature type="binding site" evidence="1">
    <location>
        <position position="268"/>
    </location>
    <ligand>
        <name>[2Fe-2S] cluster</name>
        <dbReference type="ChEBI" id="CHEBI:190135"/>
    </ligand>
</feature>
<dbReference type="Pfam" id="PF00970">
    <property type="entry name" value="FAD_binding_6"/>
    <property type="match status" value="1"/>
</dbReference>
<keyword evidence="1" id="KW-0479">Metal-binding</keyword>
<dbReference type="InterPro" id="IPR017927">
    <property type="entry name" value="FAD-bd_FR_type"/>
</dbReference>